<dbReference type="CDD" id="cd09854">
    <property type="entry name" value="PIN_VapC-like"/>
    <property type="match status" value="1"/>
</dbReference>
<feature type="domain" description="PIN" evidence="1">
    <location>
        <begin position="9"/>
        <end position="130"/>
    </location>
</feature>
<dbReference type="AlphaFoldDB" id="A0A445MU36"/>
<evidence type="ECO:0000259" key="1">
    <source>
        <dbReference type="Pfam" id="PF01850"/>
    </source>
</evidence>
<dbReference type="InterPro" id="IPR052106">
    <property type="entry name" value="PINc/VapC_TA"/>
</dbReference>
<dbReference type="SUPFAM" id="SSF88723">
    <property type="entry name" value="PIN domain-like"/>
    <property type="match status" value="1"/>
</dbReference>
<proteinExistence type="predicted"/>
<dbReference type="EMBL" id="OJIN01000072">
    <property type="protein sequence ID" value="SPD72990.1"/>
    <property type="molecule type" value="Genomic_DNA"/>
</dbReference>
<dbReference type="InterPro" id="IPR002716">
    <property type="entry name" value="PIN_dom"/>
</dbReference>
<gene>
    <name evidence="2" type="ORF">PITCH_A1630012</name>
</gene>
<accession>A0A445MU36</accession>
<dbReference type="PANTHER" id="PTHR38826">
    <property type="entry name" value="RIBONUCLEASE VAPC13"/>
    <property type="match status" value="1"/>
</dbReference>
<evidence type="ECO:0000313" key="2">
    <source>
        <dbReference type="EMBL" id="SPD72990.1"/>
    </source>
</evidence>
<dbReference type="Pfam" id="PF01850">
    <property type="entry name" value="PIN"/>
    <property type="match status" value="1"/>
</dbReference>
<organism evidence="2">
    <name type="scientific">uncultured Desulfobacterium sp</name>
    <dbReference type="NCBI Taxonomy" id="201089"/>
    <lineage>
        <taxon>Bacteria</taxon>
        <taxon>Pseudomonadati</taxon>
        <taxon>Thermodesulfobacteriota</taxon>
        <taxon>Desulfobacteria</taxon>
        <taxon>Desulfobacterales</taxon>
        <taxon>Desulfobacteriaceae</taxon>
        <taxon>Desulfobacterium</taxon>
        <taxon>environmental samples</taxon>
    </lineage>
</organism>
<protein>
    <recommendedName>
        <fullName evidence="1">PIN domain-containing protein</fullName>
    </recommendedName>
</protein>
<name>A0A445MU36_9BACT</name>
<dbReference type="PANTHER" id="PTHR38826:SF5">
    <property type="entry name" value="RIBONUCLEASE VAPC13"/>
    <property type="match status" value="1"/>
</dbReference>
<dbReference type="Gene3D" id="3.40.50.1010">
    <property type="entry name" value="5'-nuclease"/>
    <property type="match status" value="1"/>
</dbReference>
<reference evidence="2" key="1">
    <citation type="submission" date="2018-01" db="EMBL/GenBank/DDBJ databases">
        <authorList>
            <person name="Regsiter A."/>
            <person name="William W."/>
        </authorList>
    </citation>
    <scope>NUCLEOTIDE SEQUENCE</scope>
    <source>
        <strain evidence="2">TRIP AH-1</strain>
    </source>
</reference>
<dbReference type="InterPro" id="IPR029060">
    <property type="entry name" value="PIN-like_dom_sf"/>
</dbReference>
<sequence>MKPPTFYKFIDANLIMYSLGSHHPLREPCREFLKKIKDGLIQVITNTEVLQEILYRFFSIKKPSLAALAYTSLVEICVEILPVTHKDMDLALELLKKYPEITSRDAVHAATMINCEIREILSADSHFDLIPEIRRISPER</sequence>